<gene>
    <name evidence="3" type="ORF">LANO_0D01200G</name>
</gene>
<sequence>MQRTMLFSRFLRVLSLFSVLLVSLHFSALYLSADDASLCSTPILGQTPWFKQKACPWWDAHVEPHRKELARPLALQWQKQEQLARSQVESTSHKATAFAKEQVLPCACKWYHIVRIKTQMYHNVYVVPHIKHASYKVQLWLQSDSQAAKLTLRASNEYFKLLKILESWTCQLNIWARPKLVESAQCIKPLFAQLKHRAVEFRHSFENYTETEIQESDAVTDVEEELQYYDAEDDFEDESEEETIYLTSTIIETVTLSDNQLAAPTSIQEASMDLEVPLRDLVQDEFQAWSNTVEQKALNTEHQFDLEIENLVQSKLDEIRPRITVMLQDISNSTQQHYKTINRAILDVNCTMELHPETGEQLYFNQEGSQLRKYVTRPLVREYFSQAHTHVDETLEQINEVLEAFVAEINTEVDQVRQEHLEVYEEWGDVMISEWSKRMAYVDVMAAMESDDLSQAQHDNWKQFLKLKKQVVATRDMLMKHAANLQDVEKFLREIQLTSKALQREAGEYLFILRSKANLAFQGREELERRQHQEQMEREKKEQEERERQEREDLEKEELARQELENSLYSEEEDDAEEFYDSEYAINPDVESKLLHQEQLQREMLDLRENELRQQLLHEQREDELNHSSQSK</sequence>
<feature type="signal peptide" evidence="2">
    <location>
        <begin position="1"/>
        <end position="32"/>
    </location>
</feature>
<dbReference type="OrthoDB" id="3260408at2759"/>
<evidence type="ECO:0000313" key="4">
    <source>
        <dbReference type="Proteomes" id="UP000189911"/>
    </source>
</evidence>
<evidence type="ECO:0000256" key="1">
    <source>
        <dbReference type="SAM" id="MobiDB-lite"/>
    </source>
</evidence>
<feature type="compositionally biased region" description="Acidic residues" evidence="1">
    <location>
        <begin position="570"/>
        <end position="581"/>
    </location>
</feature>
<organism evidence="3 4">
    <name type="scientific">Lachancea nothofagi CBS 11611</name>
    <dbReference type="NCBI Taxonomy" id="1266666"/>
    <lineage>
        <taxon>Eukaryota</taxon>
        <taxon>Fungi</taxon>
        <taxon>Dikarya</taxon>
        <taxon>Ascomycota</taxon>
        <taxon>Saccharomycotina</taxon>
        <taxon>Saccharomycetes</taxon>
        <taxon>Saccharomycetales</taxon>
        <taxon>Saccharomycetaceae</taxon>
        <taxon>Lachancea</taxon>
    </lineage>
</organism>
<evidence type="ECO:0000313" key="3">
    <source>
        <dbReference type="EMBL" id="SCU88133.1"/>
    </source>
</evidence>
<keyword evidence="4" id="KW-1185">Reference proteome</keyword>
<dbReference type="Proteomes" id="UP000189911">
    <property type="component" value="Chromosome D"/>
</dbReference>
<feature type="chain" id="PRO_5009235995" evidence="2">
    <location>
        <begin position="33"/>
        <end position="632"/>
    </location>
</feature>
<feature type="region of interest" description="Disordered" evidence="1">
    <location>
        <begin position="528"/>
        <end position="585"/>
    </location>
</feature>
<dbReference type="AlphaFoldDB" id="A0A1G4JD80"/>
<reference evidence="4" key="1">
    <citation type="submission" date="2016-03" db="EMBL/GenBank/DDBJ databases">
        <authorList>
            <person name="Devillers Hugo."/>
        </authorList>
    </citation>
    <scope>NUCLEOTIDE SEQUENCE [LARGE SCALE GENOMIC DNA]</scope>
</reference>
<protein>
    <submittedName>
        <fullName evidence="3">LANO_0D01200g1_1</fullName>
    </submittedName>
</protein>
<dbReference type="EMBL" id="LT598448">
    <property type="protein sequence ID" value="SCU88133.1"/>
    <property type="molecule type" value="Genomic_DNA"/>
</dbReference>
<feature type="compositionally biased region" description="Basic and acidic residues" evidence="1">
    <location>
        <begin position="528"/>
        <end position="564"/>
    </location>
</feature>
<proteinExistence type="predicted"/>
<name>A0A1G4JD80_9SACH</name>
<accession>A0A1G4JD80</accession>
<keyword evidence="2" id="KW-0732">Signal</keyword>
<evidence type="ECO:0000256" key="2">
    <source>
        <dbReference type="SAM" id="SignalP"/>
    </source>
</evidence>